<dbReference type="EMBL" id="SZPZ01000001">
    <property type="protein sequence ID" value="TKK83269.1"/>
    <property type="molecule type" value="Genomic_DNA"/>
</dbReference>
<dbReference type="AlphaFoldDB" id="A0A4U3M551"/>
<organism evidence="2 3">
    <name type="scientific">Kribbella jiaozuonensis</name>
    <dbReference type="NCBI Taxonomy" id="2575441"/>
    <lineage>
        <taxon>Bacteria</taxon>
        <taxon>Bacillati</taxon>
        <taxon>Actinomycetota</taxon>
        <taxon>Actinomycetes</taxon>
        <taxon>Propionibacteriales</taxon>
        <taxon>Kribbellaceae</taxon>
        <taxon>Kribbella</taxon>
    </lineage>
</organism>
<evidence type="ECO:0000313" key="2">
    <source>
        <dbReference type="EMBL" id="TKK83269.1"/>
    </source>
</evidence>
<gene>
    <name evidence="2" type="ORF">FDA38_11230</name>
    <name evidence="1" type="ORF">FDA38_12275</name>
</gene>
<protein>
    <submittedName>
        <fullName evidence="2">Uncharacterized protein</fullName>
    </submittedName>
</protein>
<dbReference type="EMBL" id="SZPZ01000002">
    <property type="protein sequence ID" value="TKK79199.1"/>
    <property type="molecule type" value="Genomic_DNA"/>
</dbReference>
<dbReference type="OrthoDB" id="5069167at2"/>
<evidence type="ECO:0000313" key="1">
    <source>
        <dbReference type="EMBL" id="TKK79199.1"/>
    </source>
</evidence>
<sequence length="135" mass="14354">MTMPFAPYVMRDSLVKFGATDYTLQVTSVVLTPDQATQTIKTLKPAGIYNDVDSATWTLSINGPQDHQDAVGLARYLNDNAGDKVVVTFEPVAGGVSGEITVTLKNVAFGGEQGAWATFSVDLPGEGQPVFTDPE</sequence>
<reference evidence="2 3" key="1">
    <citation type="submission" date="2019-04" db="EMBL/GenBank/DDBJ databases">
        <title>Kribbella sp. NEAU-THZ 27 nov., a novel actinomycete isolated from soil.</title>
        <authorList>
            <person name="Duan L."/>
        </authorList>
    </citation>
    <scope>NUCLEOTIDE SEQUENCE [LARGE SCALE GENOMIC DNA]</scope>
    <source>
        <strain evidence="2">NEAU-THZ 27</strain>
        <strain evidence="3">NEAU-THZ27</strain>
    </source>
</reference>
<evidence type="ECO:0000313" key="3">
    <source>
        <dbReference type="Proteomes" id="UP000305836"/>
    </source>
</evidence>
<accession>A0A4U3M551</accession>
<keyword evidence="3" id="KW-1185">Reference proteome</keyword>
<dbReference type="RefSeq" id="WP_137253954.1">
    <property type="nucleotide sequence ID" value="NZ_JBHSPQ010000001.1"/>
</dbReference>
<name>A0A4U3M551_9ACTN</name>
<proteinExistence type="predicted"/>
<dbReference type="Proteomes" id="UP000305836">
    <property type="component" value="Unassembled WGS sequence"/>
</dbReference>
<comment type="caution">
    <text evidence="2">The sequence shown here is derived from an EMBL/GenBank/DDBJ whole genome shotgun (WGS) entry which is preliminary data.</text>
</comment>